<name>A0A6J4R4Q6_9ACTN</name>
<evidence type="ECO:0000313" key="1">
    <source>
        <dbReference type="EMBL" id="CAA9460049.1"/>
    </source>
</evidence>
<protein>
    <submittedName>
        <fullName evidence="1">Uncharacterized protein</fullName>
    </submittedName>
</protein>
<dbReference type="EMBL" id="CADCVD010000188">
    <property type="protein sequence ID" value="CAA9460049.1"/>
    <property type="molecule type" value="Genomic_DNA"/>
</dbReference>
<accession>A0A6J4R4Q6</accession>
<reference evidence="1" key="1">
    <citation type="submission" date="2020-02" db="EMBL/GenBank/DDBJ databases">
        <authorList>
            <person name="Meier V. D."/>
        </authorList>
    </citation>
    <scope>NUCLEOTIDE SEQUENCE</scope>
    <source>
        <strain evidence="1">AVDCRST_MAG37</strain>
    </source>
</reference>
<gene>
    <name evidence="1" type="ORF">AVDCRST_MAG37-3627</name>
</gene>
<dbReference type="AlphaFoldDB" id="A0A6J4R4Q6"/>
<organism evidence="1">
    <name type="scientific">uncultured Rubrobacteraceae bacterium</name>
    <dbReference type="NCBI Taxonomy" id="349277"/>
    <lineage>
        <taxon>Bacteria</taxon>
        <taxon>Bacillati</taxon>
        <taxon>Actinomycetota</taxon>
        <taxon>Rubrobacteria</taxon>
        <taxon>Rubrobacterales</taxon>
        <taxon>Rubrobacteraceae</taxon>
        <taxon>environmental samples</taxon>
    </lineage>
</organism>
<proteinExistence type="predicted"/>
<sequence length="40" mass="4449">MSGLLLHRPYCRATFSLVSAQALTYDQGPSPLLMDARRIV</sequence>